<name>A0A6I8WFT9_DUNSA</name>
<feature type="binding site" evidence="6">
    <location>
        <position position="45"/>
    </location>
    <ligand>
        <name>chlorophyll a</name>
        <dbReference type="ChEBI" id="CHEBI:58416"/>
        <label>1</label>
    </ligand>
</feature>
<evidence type="ECO:0007829" key="10">
    <source>
        <dbReference type="PDB" id="9MGW"/>
    </source>
</evidence>
<protein>
    <recommendedName>
        <fullName evidence="7">Chlorophyll a-b binding protein, chloroplastic</fullName>
    </recommendedName>
</protein>
<dbReference type="SUPFAM" id="SSF103511">
    <property type="entry name" value="Chlorophyll a-b binding protein"/>
    <property type="match status" value="1"/>
</dbReference>
<feature type="binding site" evidence="11">
    <location>
        <position position="108"/>
    </location>
    <ligand>
        <name>chlorophyll a</name>
        <dbReference type="ChEBI" id="CHEBI:58416"/>
        <label>5</label>
    </ligand>
</feature>
<feature type="binding site" evidence="10">
    <location>
        <position position="105"/>
    </location>
    <ligand>
        <name>chlorophyll a</name>
        <dbReference type="ChEBI" id="CHEBI:58416"/>
        <label>4</label>
        <note>axial binding residue</note>
    </ligand>
    <ligandPart>
        <name>Mg</name>
        <dbReference type="ChEBI" id="CHEBI:25107"/>
    </ligandPart>
</feature>
<feature type="binding site" evidence="10 11">
    <location>
        <position position="205"/>
    </location>
    <ligand>
        <name>chlorophyll a</name>
        <dbReference type="ChEBI" id="CHEBI:58416"/>
        <label>10</label>
    </ligand>
</feature>
<dbReference type="GO" id="GO:0009522">
    <property type="term" value="C:photosystem I"/>
    <property type="evidence" value="ECO:0007669"/>
    <property type="project" value="UniProtKB-KW"/>
</dbReference>
<keyword evidence="4 7" id="KW-0934">Plastid</keyword>
<feature type="binding site" evidence="6">
    <location>
        <position position="178"/>
    </location>
    <ligand>
        <name>chlorophyll a</name>
        <dbReference type="ChEBI" id="CHEBI:58416"/>
        <label>1</label>
    </ligand>
</feature>
<feature type="binding site" evidence="10 11">
    <location>
        <position position="202"/>
    </location>
    <ligand>
        <name>chlorophyll a</name>
        <dbReference type="ChEBI" id="CHEBI:58416"/>
        <label>10</label>
    </ligand>
</feature>
<dbReference type="PDB" id="9MH0">
    <property type="method" value="EM"/>
    <property type="resolution" value="2.90 A"/>
    <property type="chains" value="7=1-211"/>
</dbReference>
<dbReference type="Pfam" id="PF00504">
    <property type="entry name" value="Chloroa_b-bind"/>
    <property type="match status" value="1"/>
</dbReference>
<dbReference type="SMR" id="A0A6I8WFT9"/>
<feature type="binding site" evidence="11">
    <location>
        <position position="160"/>
    </location>
    <ligand>
        <name>chlorophyll a</name>
        <dbReference type="ChEBI" id="CHEBI:58416"/>
        <label>9</label>
    </ligand>
</feature>
<feature type="binding site" evidence="10 11">
    <location>
        <position position="48"/>
    </location>
    <ligand>
        <name>chlorophyll a</name>
        <dbReference type="ChEBI" id="CHEBI:58416"/>
        <label>3</label>
        <note>axial binding residue</note>
    </ligand>
    <ligandPart>
        <name>Mg</name>
        <dbReference type="ChEBI" id="CHEBI:25107"/>
    </ligandPart>
</feature>
<keyword evidence="7" id="KW-0604">Photosystem II</keyword>
<feature type="binding site" description="axial binding residue" evidence="6">
    <location>
        <position position="50"/>
    </location>
    <ligand>
        <name>chlorophyll b</name>
        <dbReference type="ChEBI" id="CHEBI:61721"/>
        <label>1</label>
    </ligand>
    <ligandPart>
        <name>Mg</name>
        <dbReference type="ChEBI" id="CHEBI:25107"/>
    </ligandPart>
</feature>
<reference evidence="10 11" key="2">
    <citation type="journal article" date="2025" name="Proc. Natl. Acad. Sci. U.S.A.">
        <title>A distinct LHCI arrangement is recruited to photosystem I in Fe-starved green algae.</title>
        <authorList>
            <person name="Liu H.W."/>
            <person name="Khera R."/>
            <person name="Grob P."/>
            <person name="Gallaher S.D."/>
            <person name="Purvine S.O."/>
            <person name="Nicora C.D."/>
            <person name="Lipton M.S."/>
            <person name="Niyogi K.K."/>
            <person name="Nogales E."/>
            <person name="Iwai M."/>
            <person name="Merchant S.S."/>
        </authorList>
    </citation>
    <scope>STRUCTURE BY ELECTRON MICROSCOPY (2.90 ANGSTROMS) IN COMPLEX WITH ALL-TRANS-VIOLAXANTHIN; CHLOROPHYLL A AND CHLOROPHYLL B</scope>
</reference>
<feature type="binding site" evidence="9 10">
    <location>
        <position position="29"/>
    </location>
    <ligand>
        <name>all-trans-violaxanthin</name>
        <dbReference type="ChEBI" id="CHEBI:35288"/>
    </ligand>
</feature>
<dbReference type="Gene3D" id="1.10.3460.10">
    <property type="entry name" value="Chlorophyll a/b binding protein domain"/>
    <property type="match status" value="1"/>
</dbReference>
<evidence type="ECO:0000256" key="7">
    <source>
        <dbReference type="RuleBase" id="RU363080"/>
    </source>
</evidence>
<feature type="binding site" description="axial binding residue" evidence="6">
    <location>
        <position position="130"/>
    </location>
    <ligand>
        <name>chlorophyll b</name>
        <dbReference type="ChEBI" id="CHEBI:61721"/>
        <label>1</label>
    </ligand>
    <ligandPart>
        <name>Mg</name>
        <dbReference type="ChEBI" id="CHEBI:25107"/>
    </ligandPart>
</feature>
<feature type="binding site" evidence="6">
    <location>
        <position position="48"/>
    </location>
    <ligand>
        <name>chlorophyll a</name>
        <dbReference type="ChEBI" id="CHEBI:58416"/>
        <label>1</label>
    </ligand>
</feature>
<feature type="binding site" evidence="11">
    <location>
        <position position="48"/>
    </location>
    <ligand>
        <name>chlorophyll a</name>
        <dbReference type="ChEBI" id="CHEBI:58416"/>
        <label>5</label>
    </ligand>
</feature>
<dbReference type="IntAct" id="A0A6I8WFT9">
    <property type="interactions" value="1"/>
</dbReference>
<evidence type="ECO:0007829" key="11">
    <source>
        <dbReference type="PDB" id="9MH0"/>
    </source>
</evidence>
<feature type="binding site" evidence="10 11">
    <location>
        <position position="201"/>
    </location>
    <ligand>
        <name>chlorophyll a</name>
        <dbReference type="ChEBI" id="CHEBI:58416"/>
        <label>10</label>
    </ligand>
</feature>
<feature type="binding site" evidence="6">
    <location>
        <position position="161"/>
    </location>
    <ligand>
        <name>chlorophyll a</name>
        <dbReference type="ChEBI" id="CHEBI:58416"/>
        <label>1</label>
    </ligand>
</feature>
<feature type="binding site" evidence="11">
    <location>
        <position position="164"/>
    </location>
    <ligand>
        <name>chlorophyll a</name>
        <dbReference type="ChEBI" id="CHEBI:58416"/>
        <label>9</label>
        <note>axial binding residue</note>
    </ligand>
    <ligandPart>
        <name>Mg</name>
        <dbReference type="ChEBI" id="CHEBI:25107"/>
    </ligandPart>
</feature>
<feature type="binding site" evidence="10 11">
    <location>
        <position position="178"/>
    </location>
    <ligand>
        <name>chlorophyll a</name>
        <dbReference type="ChEBI" id="CHEBI:58416"/>
        <label>10</label>
        <note>covalent</note>
    </ligand>
</feature>
<dbReference type="InterPro" id="IPR022796">
    <property type="entry name" value="Chloroa_b-bind"/>
</dbReference>
<feature type="binding site" evidence="9">
    <location>
        <position position="24"/>
    </location>
    <ligand>
        <name>chlorophyll a</name>
        <dbReference type="ChEBI" id="CHEBI:58416"/>
        <label>2</label>
    </ligand>
</feature>
<feature type="binding site" evidence="10 11">
    <location>
        <position position="208"/>
    </location>
    <ligand>
        <name>chlorophyll a</name>
        <dbReference type="ChEBI" id="CHEBI:58416"/>
        <label>12</label>
        <note>axial binding residue</note>
    </ligand>
    <ligandPart>
        <name>Mg</name>
        <dbReference type="ChEBI" id="CHEBI:25107"/>
    </ligandPart>
</feature>
<feature type="binding site" evidence="10">
    <location>
        <position position="107"/>
    </location>
    <ligand>
        <name>chlorophyll a</name>
        <dbReference type="ChEBI" id="CHEBI:58416"/>
        <label>7</label>
        <note>covalent</note>
    </ligand>
</feature>
<evidence type="ECO:0000256" key="1">
    <source>
        <dbReference type="ARBA" id="ARBA00022494"/>
    </source>
</evidence>
<keyword evidence="5 7" id="KW-0157">Chromophore</keyword>
<organism evidence="8">
    <name type="scientific">Dunaliella salina</name>
    <name type="common">Green alga</name>
    <name type="synonym">Protococcus salinus</name>
    <dbReference type="NCBI Taxonomy" id="3046"/>
    <lineage>
        <taxon>Eukaryota</taxon>
        <taxon>Viridiplantae</taxon>
        <taxon>Chlorophyta</taxon>
        <taxon>core chlorophytes</taxon>
        <taxon>Chlorophyceae</taxon>
        <taxon>CS clade</taxon>
        <taxon>Chlamydomonadales</taxon>
        <taxon>Dunaliellaceae</taxon>
        <taxon>Dunaliella</taxon>
    </lineage>
</organism>
<feature type="binding site" evidence="10 11">
    <location>
        <position position="40"/>
    </location>
    <ligand>
        <name>chlorophyll a</name>
        <dbReference type="ChEBI" id="CHEBI:58416"/>
        <label>3</label>
    </ligand>
</feature>
<keyword evidence="3 7" id="KW-0602">Photosynthesis</keyword>
<feature type="binding site" evidence="6">
    <location>
        <position position="193"/>
    </location>
    <ligand>
        <name>chlorophyll a</name>
        <dbReference type="ChEBI" id="CHEBI:58416"/>
        <label>1</label>
    </ligand>
</feature>
<feature type="binding site" evidence="10 11">
    <location>
        <position position="26"/>
    </location>
    <ligand>
        <name>chlorophyll a</name>
        <dbReference type="ChEBI" id="CHEBI:58416"/>
        <label>1</label>
    </ligand>
</feature>
<feature type="binding site" evidence="10">
    <location>
        <position position="102"/>
    </location>
    <ligand>
        <name>chlorophyll a</name>
        <dbReference type="ChEBI" id="CHEBI:58416"/>
        <label>4</label>
        <note>covalent</note>
    </ligand>
</feature>
<feature type="binding site" evidence="9 10">
    <location>
        <position position="27"/>
    </location>
    <ligand>
        <name>all-trans-violaxanthin</name>
        <dbReference type="ChEBI" id="CHEBI:35288"/>
    </ligand>
</feature>
<evidence type="ECO:0000313" key="8">
    <source>
        <dbReference type="PDB" id="6QPH"/>
    </source>
</evidence>
<evidence type="ECO:0000256" key="2">
    <source>
        <dbReference type="ARBA" id="ARBA00022528"/>
    </source>
</evidence>
<feature type="binding site" evidence="10 11">
    <location>
        <position position="24"/>
    </location>
    <ligand>
        <name>chlorophyll a</name>
        <dbReference type="ChEBI" id="CHEBI:58416"/>
        <label>1</label>
    </ligand>
</feature>
<keyword evidence="9 10" id="KW-0002">3D-structure</keyword>
<comment type="function">
    <text evidence="7">The light-harvesting complex (LHC) functions as a light receptor, it captures and delivers excitation energy to photosystems with which it is closely associated.</text>
</comment>
<feature type="binding site" evidence="6 10">
    <location>
        <position position="166"/>
    </location>
    <ligand>
        <name>chlorophyll a</name>
        <dbReference type="ChEBI" id="CHEBI:58416"/>
        <label>1</label>
    </ligand>
</feature>
<proteinExistence type="evidence at protein level"/>
<feature type="binding site" evidence="10 11">
    <location>
        <position position="161"/>
    </location>
    <ligand>
        <name>chlorophyll a</name>
        <dbReference type="ChEBI" id="CHEBI:58416"/>
        <label>6</label>
        <note>axial binding residue</note>
    </ligand>
    <ligandPart>
        <name>Mg</name>
        <dbReference type="ChEBI" id="CHEBI:25107"/>
    </ligandPart>
</feature>
<comment type="subcellular location">
    <subcellularLocation>
        <location evidence="7">Plastid</location>
        <location evidence="7">Chloroplast thylakoid membrane</location>
    </subcellularLocation>
</comment>
<dbReference type="GO" id="GO:0016168">
    <property type="term" value="F:chlorophyll binding"/>
    <property type="evidence" value="ECO:0007669"/>
    <property type="project" value="UniProtKB-KW"/>
</dbReference>
<evidence type="ECO:0000256" key="6">
    <source>
        <dbReference type="PIRSR" id="PIRSR601344-1"/>
    </source>
</evidence>
<accession>A0A6I8WFT9</accession>
<feature type="binding site" evidence="6">
    <location>
        <position position="164"/>
    </location>
    <ligand>
        <name>chlorophyll a</name>
        <dbReference type="ChEBI" id="CHEBI:58416"/>
        <label>1</label>
    </ligand>
</feature>
<evidence type="ECO:0000256" key="4">
    <source>
        <dbReference type="ARBA" id="ARBA00022640"/>
    </source>
</evidence>
<evidence type="ECO:0000256" key="5">
    <source>
        <dbReference type="ARBA" id="ARBA00022991"/>
    </source>
</evidence>
<feature type="binding site" evidence="10">
    <location>
        <position position="108"/>
    </location>
    <ligand>
        <name>chlorophyll a</name>
        <dbReference type="ChEBI" id="CHEBI:58416"/>
        <label>4</label>
    </ligand>
</feature>
<dbReference type="GO" id="GO:0009765">
    <property type="term" value="P:photosynthesis, light harvesting"/>
    <property type="evidence" value="ECO:0007669"/>
    <property type="project" value="InterPro"/>
</dbReference>
<feature type="binding site" evidence="9">
    <location>
        <position position="26"/>
    </location>
    <ligand>
        <name>chlorophyll a</name>
        <dbReference type="ChEBI" id="CHEBI:58416"/>
        <label>2</label>
    </ligand>
</feature>
<feature type="binding site" evidence="10 11">
    <location>
        <position position="50"/>
    </location>
    <ligand>
        <name>chlorophyll a</name>
        <dbReference type="ChEBI" id="CHEBI:58416"/>
        <label>6</label>
    </ligand>
</feature>
<feature type="binding site" evidence="9">
    <location>
        <position position="161"/>
    </location>
    <ligand>
        <name>chlorophyll a</name>
        <dbReference type="ChEBI" id="CHEBI:58416"/>
        <label>8</label>
    </ligand>
</feature>
<feature type="binding site" evidence="6">
    <location>
        <position position="160"/>
    </location>
    <ligand>
        <name>chlorophyll b</name>
        <dbReference type="ChEBI" id="CHEBI:61721"/>
        <label>3</label>
    </ligand>
</feature>
<feature type="binding site" evidence="10">
    <location>
        <position position="50"/>
    </location>
    <ligand>
        <name>chlorophyll b</name>
        <dbReference type="ChEBI" id="CHEBI:61721"/>
    </ligand>
</feature>
<feature type="binding site" evidence="10 11">
    <location>
        <position position="45"/>
    </location>
    <ligand>
        <name>chlorophyll a</name>
        <dbReference type="ChEBI" id="CHEBI:58416"/>
        <label>1</label>
        <note>axial binding residue</note>
    </ligand>
    <ligandPart>
        <name>Mg</name>
        <dbReference type="ChEBI" id="CHEBI:25107"/>
    </ligandPart>
</feature>
<keyword evidence="7" id="KW-0793">Thylakoid</keyword>
<reference evidence="9" key="1">
    <citation type="journal article" date="2020" name="Nat. Plants">
        <title>Structure of a minimal photosystem I from the green alga Dunaliella salina.</title>
        <authorList>
            <person name="Perez-Boerema A."/>
            <person name="Klaiman D."/>
            <person name="Caspy I."/>
            <person name="Netzer-El S.Y."/>
            <person name="Amunts A."/>
            <person name="Nelson N."/>
        </authorList>
    </citation>
    <scope>X-RAY CRYSTALLOGRAPHY (3.40 ANGSTROMS) IN COMPLEX WITH ALL-TRANS-VIOLAXANTHIN AND CHLOROPHYLL A</scope>
</reference>
<keyword evidence="7" id="KW-0603">Photosystem I</keyword>
<dbReference type="GO" id="GO:0009535">
    <property type="term" value="C:chloroplast thylakoid membrane"/>
    <property type="evidence" value="ECO:0007669"/>
    <property type="project" value="UniProtKB-SubCell"/>
</dbReference>
<evidence type="ECO:0000256" key="3">
    <source>
        <dbReference type="ARBA" id="ARBA00022531"/>
    </source>
</evidence>
<feature type="binding site" evidence="9">
    <location>
        <position position="45"/>
    </location>
    <ligand>
        <name>chlorophyll a</name>
        <dbReference type="ChEBI" id="CHEBI:58416"/>
        <label>2</label>
    </ligand>
</feature>
<dbReference type="PDB" id="9MGW">
    <property type="method" value="EM"/>
    <property type="resolution" value="3.00 A"/>
    <property type="chains" value="7/c=1-211"/>
</dbReference>
<dbReference type="GO" id="GO:0009523">
    <property type="term" value="C:photosystem II"/>
    <property type="evidence" value="ECO:0007669"/>
    <property type="project" value="UniProtKB-KW"/>
</dbReference>
<dbReference type="PANTHER" id="PTHR21649">
    <property type="entry name" value="CHLOROPHYLL A/B BINDING PROTEIN"/>
    <property type="match status" value="1"/>
</dbReference>
<comment type="similarity">
    <text evidence="7">Belongs to the light-harvesting chlorophyll a/b-binding (LHC) protein family.</text>
</comment>
<feature type="binding site" evidence="10 11">
    <location>
        <position position="193"/>
    </location>
    <ligand>
        <name>chlorophyll a</name>
        <dbReference type="ChEBI" id="CHEBI:58416"/>
        <label>11</label>
        <note>axial binding residue</note>
    </ligand>
    <ligandPart>
        <name>Mg</name>
        <dbReference type="ChEBI" id="CHEBI:25107"/>
    </ligandPart>
</feature>
<feature type="binding site" evidence="9 10">
    <location>
        <position position="75"/>
    </location>
    <ligand>
        <name>all-trans-violaxanthin</name>
        <dbReference type="ChEBI" id="CHEBI:35288"/>
    </ligand>
</feature>
<dbReference type="InterPro" id="IPR001344">
    <property type="entry name" value="Chloro_AB-bd_pln"/>
</dbReference>
<feature type="binding site" evidence="10">
    <location>
        <position position="106"/>
    </location>
    <ligand>
        <name>chlorophyll a</name>
        <dbReference type="ChEBI" id="CHEBI:58416"/>
        <label>7</label>
    </ligand>
</feature>
<evidence type="ECO:0007829" key="9">
    <source>
        <dbReference type="PDB" id="6QPH"/>
    </source>
</evidence>
<feature type="binding site" evidence="9">
    <location>
        <position position="166"/>
    </location>
    <ligand>
        <name>chlorophyll a</name>
        <dbReference type="ChEBI" id="CHEBI:58416"/>
        <label>2</label>
    </ligand>
</feature>
<feature type="binding site" evidence="10">
    <location>
        <position position="51"/>
    </location>
    <ligand>
        <name>chlorophyll b</name>
        <dbReference type="ChEBI" id="CHEBI:61721"/>
    </ligand>
</feature>
<feature type="binding site" evidence="10 11">
    <location>
        <position position="25"/>
    </location>
    <ligand>
        <name>chlorophyll a</name>
        <dbReference type="ChEBI" id="CHEBI:58416"/>
        <label>1</label>
    </ligand>
</feature>
<feature type="binding site" evidence="6">
    <location>
        <position position="32"/>
    </location>
    <ligand>
        <name>chlorophyll a</name>
        <dbReference type="ChEBI" id="CHEBI:58416"/>
        <label>1</label>
    </ligand>
</feature>
<keyword evidence="1 6" id="KW-0148">Chlorophyll</keyword>
<feature type="binding site" evidence="10">
    <location>
        <position position="48"/>
    </location>
    <ligand>
        <name>chlorophyll a</name>
        <dbReference type="ChEBI" id="CHEBI:58416"/>
        <label>4</label>
    </ligand>
</feature>
<dbReference type="AlphaFoldDB" id="A0A6I8WFT9"/>
<sequence>ADRPLWSPGSEPPAWLDGSLAGDYGFDPLHLSEEPEMRKWMVQAELVHCRWAMLGVAGILFTSIGAKAGGNFPDWYDAGKELQKNSDIPLGSLIFTELLLFGWVETKRLYDLRNPGSQGDGSFLGITDGLKGKENGYPGGLFDPMGMSKNEASFKEAKQKEVKNGRLAMLAFVGFIAQHHATHKSPIDNLLDHVADPFHVTFATNGVSIPH</sequence>
<keyword evidence="2 7" id="KW-0150">Chloroplast</keyword>
<feature type="binding site" evidence="11">
    <location>
        <position position="105"/>
    </location>
    <ligand>
        <name>chlorophyll a</name>
        <dbReference type="ChEBI" id="CHEBI:58416"/>
        <label>5</label>
        <note>axial binding residue</note>
    </ligand>
    <ligandPart>
        <name>Mg</name>
        <dbReference type="ChEBI" id="CHEBI:25107"/>
    </ligandPart>
</feature>
<feature type="binding site" evidence="10 11">
    <location>
        <position position="201"/>
    </location>
    <ligand>
        <name>chlorophyll a</name>
        <dbReference type="ChEBI" id="CHEBI:58416"/>
        <label>11</label>
    </ligand>
</feature>
<dbReference type="PDB" id="6QPH">
    <property type="method" value="X-ray"/>
    <property type="resolution" value="3.40 A"/>
    <property type="chains" value="2=1-211"/>
</dbReference>